<dbReference type="Pfam" id="PF13450">
    <property type="entry name" value="NAD_binding_8"/>
    <property type="match status" value="1"/>
</dbReference>
<dbReference type="SUPFAM" id="SSF51905">
    <property type="entry name" value="FAD/NAD(P)-binding domain"/>
    <property type="match status" value="1"/>
</dbReference>
<evidence type="ECO:0000256" key="1">
    <source>
        <dbReference type="ARBA" id="ARBA00006046"/>
    </source>
</evidence>
<dbReference type="PANTHER" id="PTHR43734:SF1">
    <property type="entry name" value="PHYTOENE DESATURASE"/>
    <property type="match status" value="1"/>
</dbReference>
<evidence type="ECO:0000313" key="6">
    <source>
        <dbReference type="Proteomes" id="UP000281192"/>
    </source>
</evidence>
<dbReference type="InterPro" id="IPR002937">
    <property type="entry name" value="Amino_oxidase"/>
</dbReference>
<proteinExistence type="inferred from homology"/>
<evidence type="ECO:0000313" key="4">
    <source>
        <dbReference type="EMBL" id="PLR07022.1"/>
    </source>
</evidence>
<dbReference type="EMBL" id="PJRQ01000048">
    <property type="protein sequence ID" value="PLR07022.1"/>
    <property type="molecule type" value="Genomic_DNA"/>
</dbReference>
<dbReference type="Gene3D" id="3.50.50.60">
    <property type="entry name" value="FAD/NAD(P)-binding domain"/>
    <property type="match status" value="2"/>
</dbReference>
<dbReference type="InterPro" id="IPR036188">
    <property type="entry name" value="FAD/NAD-bd_sf"/>
</dbReference>
<evidence type="ECO:0000259" key="2">
    <source>
        <dbReference type="Pfam" id="PF01593"/>
    </source>
</evidence>
<organism evidence="4 5">
    <name type="scientific">Caulobacter flavus</name>
    <dbReference type="NCBI Taxonomy" id="1679497"/>
    <lineage>
        <taxon>Bacteria</taxon>
        <taxon>Pseudomonadati</taxon>
        <taxon>Pseudomonadota</taxon>
        <taxon>Alphaproteobacteria</taxon>
        <taxon>Caulobacterales</taxon>
        <taxon>Caulobacteraceae</taxon>
        <taxon>Caulobacter</taxon>
    </lineage>
</organism>
<feature type="domain" description="Amine oxidase" evidence="2">
    <location>
        <begin position="185"/>
        <end position="268"/>
    </location>
</feature>
<dbReference type="KEGG" id="cfh:C1707_18315"/>
<dbReference type="OrthoDB" id="9769600at2"/>
<comment type="similarity">
    <text evidence="1">Belongs to the carotenoid/retinoid oxidoreductase family.</text>
</comment>
<sequence>MFLTLSADPRSLNSGSGNMGEHVETLVIGAGPAGLSAAHVLARAGRTVTVLEAQGGVGGAARTLSFDGFRLDVSGRRLSSADPAIRAFWTALLPDDLEIAPGAMRLEGEGAAARGQPGAALGALISAKLRPIASSKTLGEWLTRRFGRRVARRLSAYAEKLWALRPEDTPAQPACPSFRSEAGVRPRQGTGQLWKACAEAIAQAGGEIRLERKVASLRRDRASGVWTVSTLAPDGAEEVFTADQVISTMPLRELMGALTPTPISLFHACELMYRDQVTVAFNATPGRRRAPALAEIHGAAIKAARVRALDADALALDYYCFEGDVLWTADDQALIAQAAGEAQRLGLVAPGLVRDAQVVRQRKVHPIHDEACDEHLKMIGLDLRLHFAGLHLAGRAGAHGDSAEDQSIRTGLSAAAAVLSRVVAPSRIAA</sequence>
<reference evidence="3 6" key="2">
    <citation type="submission" date="2018-01" db="EMBL/GenBank/DDBJ databases">
        <title>Complete genome sequence of Caulobacter flavus RHGG3.</title>
        <authorList>
            <person name="Yang E."/>
        </authorList>
    </citation>
    <scope>NUCLEOTIDE SEQUENCE [LARGE SCALE GENOMIC DNA]</scope>
    <source>
        <strain evidence="3 6">RHGG3</strain>
    </source>
</reference>
<dbReference type="Pfam" id="PF01593">
    <property type="entry name" value="Amino_oxidase"/>
    <property type="match status" value="1"/>
</dbReference>
<dbReference type="PANTHER" id="PTHR43734">
    <property type="entry name" value="PHYTOENE DESATURASE"/>
    <property type="match status" value="1"/>
</dbReference>
<reference evidence="4 5" key="1">
    <citation type="submission" date="2017-12" db="EMBL/GenBank/DDBJ databases">
        <title>The genome sequence of Caulobacter flavus CGMCC1 15093.</title>
        <authorList>
            <person name="Gao J."/>
            <person name="Mao X."/>
            <person name="Sun J."/>
        </authorList>
    </citation>
    <scope>NUCLEOTIDE SEQUENCE [LARGE SCALE GENOMIC DNA]</scope>
    <source>
        <strain evidence="4 5">CGMCC1 15093</strain>
    </source>
</reference>
<protein>
    <submittedName>
        <fullName evidence="4">FAD-dependent oxidoreductase</fullName>
    </submittedName>
</protein>
<dbReference type="EMBL" id="CP026100">
    <property type="protein sequence ID" value="AYV48054.1"/>
    <property type="molecule type" value="Genomic_DNA"/>
</dbReference>
<accession>A0A2N5CM98</accession>
<name>A0A2N5CM98_9CAUL</name>
<dbReference type="PRINTS" id="PR00419">
    <property type="entry name" value="ADXRDTASE"/>
</dbReference>
<evidence type="ECO:0000313" key="5">
    <source>
        <dbReference type="Proteomes" id="UP000234483"/>
    </source>
</evidence>
<dbReference type="Proteomes" id="UP000281192">
    <property type="component" value="Chromosome"/>
</dbReference>
<keyword evidence="6" id="KW-1185">Reference proteome</keyword>
<dbReference type="Proteomes" id="UP000234483">
    <property type="component" value="Unassembled WGS sequence"/>
</dbReference>
<dbReference type="AlphaFoldDB" id="A0A2N5CM98"/>
<gene>
    <name evidence="3" type="ORF">C1707_18315</name>
    <name evidence="4" type="ORF">CFHF_24235</name>
</gene>
<dbReference type="GO" id="GO:0016491">
    <property type="term" value="F:oxidoreductase activity"/>
    <property type="evidence" value="ECO:0007669"/>
    <property type="project" value="InterPro"/>
</dbReference>
<evidence type="ECO:0000313" key="3">
    <source>
        <dbReference type="EMBL" id="AYV48054.1"/>
    </source>
</evidence>